<evidence type="ECO:0000313" key="2">
    <source>
        <dbReference type="Proteomes" id="UP000030185"/>
    </source>
</evidence>
<gene>
    <name evidence="1" type="ORF">MYP_3337</name>
</gene>
<name>A0A098LIW2_9BACT</name>
<keyword evidence="2" id="KW-1185">Reference proteome</keyword>
<organism evidence="1 2">
    <name type="scientific">Sporocytophaga myxococcoides</name>
    <dbReference type="NCBI Taxonomy" id="153721"/>
    <lineage>
        <taxon>Bacteria</taxon>
        <taxon>Pseudomonadati</taxon>
        <taxon>Bacteroidota</taxon>
        <taxon>Cytophagia</taxon>
        <taxon>Cytophagales</taxon>
        <taxon>Cytophagaceae</taxon>
        <taxon>Sporocytophaga</taxon>
    </lineage>
</organism>
<protein>
    <submittedName>
        <fullName evidence="1">Uncharacterized protein</fullName>
    </submittedName>
</protein>
<dbReference type="AlphaFoldDB" id="A0A098LIW2"/>
<dbReference type="Proteomes" id="UP000030185">
    <property type="component" value="Unassembled WGS sequence"/>
</dbReference>
<comment type="caution">
    <text evidence="1">The sequence shown here is derived from an EMBL/GenBank/DDBJ whole genome shotgun (WGS) entry which is preliminary data.</text>
</comment>
<accession>A0A098LIW2</accession>
<dbReference type="EMBL" id="BBLT01000006">
    <property type="protein sequence ID" value="GAL86108.1"/>
    <property type="molecule type" value="Genomic_DNA"/>
</dbReference>
<sequence>MPMDSTGHKEHDTIADHQMDHKETPMDSMMMHMPSALSRNLPMNVNGSGTSWQPRNTPMYMIKFHKNDWNFMLHYGIFFTYSNQNINRAPGQRGDASISAPNWVMLMANRLVGKRGLFMVRAMFSGDPFTVGGQGYPLLFQSGESWKGKPLIDHQHPHDLISELSVAYSLAFNKNIDLYAYLGYPGEPAIGPPAFMHRPSSLNMPAAPLSHHWQDATHIIFGVATVGFRYKIIKIEGSTFTGKEPNENRYNFDKPRFDSYSSRISLIPGRSLALQASYGYLKSPEVLFPEENLERYTASVLHNYWFNDEKVISTSLTWGMNKYQDEGKTSYGNSVVLESNLQIKHWSYFTRMEFVQKDNHELEIESEEEHQSNNIGALALGMSRYISKNKYFWLDLGAIGTVYAFSNDLNPYYGNNPWSFQIFLRIIPPRMKMMGM</sequence>
<evidence type="ECO:0000313" key="1">
    <source>
        <dbReference type="EMBL" id="GAL86108.1"/>
    </source>
</evidence>
<dbReference type="eggNOG" id="COG3667">
    <property type="taxonomic scope" value="Bacteria"/>
</dbReference>
<proteinExistence type="predicted"/>
<reference evidence="1 2" key="1">
    <citation type="submission" date="2014-09" db="EMBL/GenBank/DDBJ databases">
        <title>Sporocytophaga myxococcoides PG-01 genome sequencing.</title>
        <authorList>
            <person name="Liu L."/>
            <person name="Gao P.J."/>
            <person name="Chen G.J."/>
            <person name="Wang L.S."/>
        </authorList>
    </citation>
    <scope>NUCLEOTIDE SEQUENCE [LARGE SCALE GENOMIC DNA]</scope>
    <source>
        <strain evidence="1 2">PG-01</strain>
    </source>
</reference>